<dbReference type="EMBL" id="FSQW01000002">
    <property type="protein sequence ID" value="SIN90748.1"/>
    <property type="molecule type" value="Genomic_DNA"/>
</dbReference>
<reference evidence="5" key="1">
    <citation type="submission" date="2016-11" db="EMBL/GenBank/DDBJ databases">
        <authorList>
            <person name="Varghese N."/>
            <person name="Submissions S."/>
        </authorList>
    </citation>
    <scope>NUCLEOTIDE SEQUENCE [LARGE SCALE GENOMIC DNA]</scope>
    <source>
        <strain evidence="5">DSM 22363</strain>
    </source>
</reference>
<dbReference type="InterPro" id="IPR050493">
    <property type="entry name" value="FAD-dep_Monooxygenase_BioMet"/>
</dbReference>
<dbReference type="GO" id="GO:0004497">
    <property type="term" value="F:monooxygenase activity"/>
    <property type="evidence" value="ECO:0007669"/>
    <property type="project" value="UniProtKB-KW"/>
</dbReference>
<evidence type="ECO:0000256" key="2">
    <source>
        <dbReference type="ARBA" id="ARBA00023033"/>
    </source>
</evidence>
<dbReference type="AlphaFoldDB" id="A0A1N6F621"/>
<sequence>MALALLLARQGHQVTLFERFAEPRPIGSGLLIQPSGQEVLADLGLLNKIRELGSPVSKLHGISVTKYRRALDMKYAHTGEGTPALGIHRASLFKTLMDAVIDQRIPIVVDSELTHVQETASAISPIFKDKLPGDGFDILVDASGANSPLARGATKKLKFGAYWTTVDIPPDSQILPNALDQRYSRADKMAGIMPVGINPATGNPGAAVFWSERPEEVDRTRAAGIEMFRSRFCQLWPEAEPFVSQIESVDALTMAVYSHRTGQMRSSQRLFHVGDAWHCTSPQLGQGANMALMDAAALAKAMARGQTMEDVARAYRKSRLLHVILYQMLSSIFTPLYQSDSKFLPIIRDLTIHYFARFPIVRGLIARTVSGKLGCRRY</sequence>
<evidence type="ECO:0000259" key="3">
    <source>
        <dbReference type="Pfam" id="PF01494"/>
    </source>
</evidence>
<proteinExistence type="predicted"/>
<dbReference type="Gene3D" id="3.50.50.60">
    <property type="entry name" value="FAD/NAD(P)-binding domain"/>
    <property type="match status" value="1"/>
</dbReference>
<evidence type="ECO:0000313" key="5">
    <source>
        <dbReference type="Proteomes" id="UP000185192"/>
    </source>
</evidence>
<gene>
    <name evidence="4" type="ORF">SAMN02745824_2253</name>
</gene>
<organism evidence="4 5">
    <name type="scientific">Parasphingorhabdus marina DSM 22363</name>
    <dbReference type="NCBI Taxonomy" id="1123272"/>
    <lineage>
        <taxon>Bacteria</taxon>
        <taxon>Pseudomonadati</taxon>
        <taxon>Pseudomonadota</taxon>
        <taxon>Alphaproteobacteria</taxon>
        <taxon>Sphingomonadales</taxon>
        <taxon>Sphingomonadaceae</taxon>
        <taxon>Parasphingorhabdus</taxon>
    </lineage>
</organism>
<dbReference type="PANTHER" id="PTHR13789">
    <property type="entry name" value="MONOOXYGENASE"/>
    <property type="match status" value="1"/>
</dbReference>
<protein>
    <submittedName>
        <fullName evidence="4">2-polyprenyl-6-methoxyphenol hydroxylase</fullName>
    </submittedName>
</protein>
<dbReference type="InterPro" id="IPR036188">
    <property type="entry name" value="FAD/NAD-bd_sf"/>
</dbReference>
<dbReference type="PANTHER" id="PTHR13789:SF309">
    <property type="entry name" value="PUTATIVE (AFU_ORTHOLOGUE AFUA_6G14510)-RELATED"/>
    <property type="match status" value="1"/>
</dbReference>
<dbReference type="GO" id="GO:0071949">
    <property type="term" value="F:FAD binding"/>
    <property type="evidence" value="ECO:0007669"/>
    <property type="project" value="InterPro"/>
</dbReference>
<dbReference type="SUPFAM" id="SSF51905">
    <property type="entry name" value="FAD/NAD(P)-binding domain"/>
    <property type="match status" value="1"/>
</dbReference>
<keyword evidence="2" id="KW-0503">Monooxygenase</keyword>
<keyword evidence="5" id="KW-1185">Reference proteome</keyword>
<feature type="domain" description="FAD-binding" evidence="3">
    <location>
        <begin position="1"/>
        <end position="321"/>
    </location>
</feature>
<keyword evidence="1" id="KW-0560">Oxidoreductase</keyword>
<accession>A0A1N6F621</accession>
<evidence type="ECO:0000313" key="4">
    <source>
        <dbReference type="EMBL" id="SIN90748.1"/>
    </source>
</evidence>
<dbReference type="Proteomes" id="UP000185192">
    <property type="component" value="Unassembled WGS sequence"/>
</dbReference>
<evidence type="ECO:0000256" key="1">
    <source>
        <dbReference type="ARBA" id="ARBA00023002"/>
    </source>
</evidence>
<dbReference type="OrthoDB" id="5499180at2"/>
<name>A0A1N6F621_9SPHN</name>
<dbReference type="Pfam" id="PF01494">
    <property type="entry name" value="FAD_binding_3"/>
    <property type="match status" value="1"/>
</dbReference>
<dbReference type="Gene3D" id="3.30.9.30">
    <property type="match status" value="1"/>
</dbReference>
<dbReference type="PRINTS" id="PR00420">
    <property type="entry name" value="RNGMNOXGNASE"/>
</dbReference>
<dbReference type="InterPro" id="IPR002938">
    <property type="entry name" value="FAD-bd"/>
</dbReference>
<dbReference type="STRING" id="1123272.SAMN02745824_2253"/>